<gene>
    <name evidence="2" type="ORF">PRLR5076_10890</name>
</gene>
<comment type="caution">
    <text evidence="2">The sequence shown here is derived from an EMBL/GenBank/DDBJ whole genome shotgun (WGS) entry which is preliminary data.</text>
</comment>
<dbReference type="Proteomes" id="UP000825483">
    <property type="component" value="Unassembled WGS sequence"/>
</dbReference>
<organism evidence="2 3">
    <name type="scientific">Prevotella lacticifex</name>
    <dbReference type="NCBI Taxonomy" id="2854755"/>
    <lineage>
        <taxon>Bacteria</taxon>
        <taxon>Pseudomonadati</taxon>
        <taxon>Bacteroidota</taxon>
        <taxon>Bacteroidia</taxon>
        <taxon>Bacteroidales</taxon>
        <taxon>Prevotellaceae</taxon>
        <taxon>Prevotella</taxon>
    </lineage>
</organism>
<reference evidence="2" key="1">
    <citation type="journal article" date="2022" name="Int. J. Syst. Evol. Microbiol.">
        <title>Prevotella lacticifex sp. nov., isolated from the rumen of cows.</title>
        <authorList>
            <person name="Shinkai T."/>
            <person name="Ikeyama N."/>
            <person name="Kumagai M."/>
            <person name="Ohmori H."/>
            <person name="Sakamoto M."/>
            <person name="Ohkuma M."/>
            <person name="Mitsumori M."/>
        </authorList>
    </citation>
    <scope>NUCLEOTIDE SEQUENCE</scope>
    <source>
        <strain evidence="2">R5076</strain>
    </source>
</reference>
<feature type="domain" description="DUF4325" evidence="1">
    <location>
        <begin position="21"/>
        <end position="79"/>
    </location>
</feature>
<evidence type="ECO:0000313" key="3">
    <source>
        <dbReference type="Proteomes" id="UP000825483"/>
    </source>
</evidence>
<dbReference type="GeneID" id="72468019"/>
<sequence>MNIINLKKYGVAITQKEIALKIYHAIKAMNPSNNVVVVDMMGVIAMTTQCANIIFGTLYRELGSDTYFQNIKMKNATKAISFD</sequence>
<dbReference type="InterPro" id="IPR025474">
    <property type="entry name" value="DUF4325"/>
</dbReference>
<dbReference type="AlphaFoldDB" id="A0A9R1C915"/>
<dbReference type="RefSeq" id="WP_223929774.1">
    <property type="nucleotide sequence ID" value="NZ_BPTU01000003.1"/>
</dbReference>
<keyword evidence="3" id="KW-1185">Reference proteome</keyword>
<evidence type="ECO:0000313" key="2">
    <source>
        <dbReference type="EMBL" id="GJG58238.1"/>
    </source>
</evidence>
<protein>
    <recommendedName>
        <fullName evidence="1">DUF4325 domain-containing protein</fullName>
    </recommendedName>
</protein>
<evidence type="ECO:0000259" key="1">
    <source>
        <dbReference type="Pfam" id="PF14213"/>
    </source>
</evidence>
<proteinExistence type="predicted"/>
<name>A0A9R1C915_9BACT</name>
<dbReference type="Pfam" id="PF14213">
    <property type="entry name" value="DUF4325"/>
    <property type="match status" value="1"/>
</dbReference>
<dbReference type="EMBL" id="BPUB01000001">
    <property type="protein sequence ID" value="GJG58238.1"/>
    <property type="molecule type" value="Genomic_DNA"/>
</dbReference>
<accession>A0A9R1C915</accession>